<dbReference type="EMBL" id="BGZK01000125">
    <property type="protein sequence ID" value="GBP21098.1"/>
    <property type="molecule type" value="Genomic_DNA"/>
</dbReference>
<proteinExistence type="predicted"/>
<name>A0A4C1U4B1_EUMVA</name>
<evidence type="ECO:0000313" key="2">
    <source>
        <dbReference type="Proteomes" id="UP000299102"/>
    </source>
</evidence>
<gene>
    <name evidence="1" type="ORF">EVAR_11129_1</name>
</gene>
<sequence length="129" mass="13507">MEHASLVEAIKNNKFQPDKKLSSLYSILGRRSERSFGTVERRLGVLDYYVVGAVDELAGVPLGGRDPAGCAAAAGRADAARSRLALHDVVLVSQVEFVESLGEAVRVDAAAVRAAHGVGAAVRLAAQPV</sequence>
<evidence type="ECO:0000313" key="1">
    <source>
        <dbReference type="EMBL" id="GBP21098.1"/>
    </source>
</evidence>
<dbReference type="Proteomes" id="UP000299102">
    <property type="component" value="Unassembled WGS sequence"/>
</dbReference>
<dbReference type="AlphaFoldDB" id="A0A4C1U4B1"/>
<protein>
    <submittedName>
        <fullName evidence="1">Uncharacterized protein</fullName>
    </submittedName>
</protein>
<comment type="caution">
    <text evidence="1">The sequence shown here is derived from an EMBL/GenBank/DDBJ whole genome shotgun (WGS) entry which is preliminary data.</text>
</comment>
<reference evidence="1 2" key="1">
    <citation type="journal article" date="2019" name="Commun. Biol.">
        <title>The bagworm genome reveals a unique fibroin gene that provides high tensile strength.</title>
        <authorList>
            <person name="Kono N."/>
            <person name="Nakamura H."/>
            <person name="Ohtoshi R."/>
            <person name="Tomita M."/>
            <person name="Numata K."/>
            <person name="Arakawa K."/>
        </authorList>
    </citation>
    <scope>NUCLEOTIDE SEQUENCE [LARGE SCALE GENOMIC DNA]</scope>
</reference>
<keyword evidence="2" id="KW-1185">Reference proteome</keyword>
<accession>A0A4C1U4B1</accession>
<organism evidence="1 2">
    <name type="scientific">Eumeta variegata</name>
    <name type="common">Bagworm moth</name>
    <name type="synonym">Eumeta japonica</name>
    <dbReference type="NCBI Taxonomy" id="151549"/>
    <lineage>
        <taxon>Eukaryota</taxon>
        <taxon>Metazoa</taxon>
        <taxon>Ecdysozoa</taxon>
        <taxon>Arthropoda</taxon>
        <taxon>Hexapoda</taxon>
        <taxon>Insecta</taxon>
        <taxon>Pterygota</taxon>
        <taxon>Neoptera</taxon>
        <taxon>Endopterygota</taxon>
        <taxon>Lepidoptera</taxon>
        <taxon>Glossata</taxon>
        <taxon>Ditrysia</taxon>
        <taxon>Tineoidea</taxon>
        <taxon>Psychidae</taxon>
        <taxon>Oiketicinae</taxon>
        <taxon>Eumeta</taxon>
    </lineage>
</organism>